<proteinExistence type="predicted"/>
<gene>
    <name evidence="1" type="ORF">EV356DRAFT_42785</name>
</gene>
<keyword evidence="2" id="KW-1185">Reference proteome</keyword>
<protein>
    <submittedName>
        <fullName evidence="1">Uncharacterized protein</fullName>
    </submittedName>
</protein>
<dbReference type="EMBL" id="ML991782">
    <property type="protein sequence ID" value="KAF2237070.1"/>
    <property type="molecule type" value="Genomic_DNA"/>
</dbReference>
<name>A0A6A6HHY1_VIRVR</name>
<dbReference type="Proteomes" id="UP000800092">
    <property type="component" value="Unassembled WGS sequence"/>
</dbReference>
<dbReference type="AlphaFoldDB" id="A0A6A6HHY1"/>
<accession>A0A6A6HHY1</accession>
<reference evidence="1" key="1">
    <citation type="journal article" date="2020" name="Stud. Mycol.">
        <title>101 Dothideomycetes genomes: a test case for predicting lifestyles and emergence of pathogens.</title>
        <authorList>
            <person name="Haridas S."/>
            <person name="Albert R."/>
            <person name="Binder M."/>
            <person name="Bloem J."/>
            <person name="Labutti K."/>
            <person name="Salamov A."/>
            <person name="Andreopoulos B."/>
            <person name="Baker S."/>
            <person name="Barry K."/>
            <person name="Bills G."/>
            <person name="Bluhm B."/>
            <person name="Cannon C."/>
            <person name="Castanera R."/>
            <person name="Culley D."/>
            <person name="Daum C."/>
            <person name="Ezra D."/>
            <person name="Gonzalez J."/>
            <person name="Henrissat B."/>
            <person name="Kuo A."/>
            <person name="Liang C."/>
            <person name="Lipzen A."/>
            <person name="Lutzoni F."/>
            <person name="Magnuson J."/>
            <person name="Mondo S."/>
            <person name="Nolan M."/>
            <person name="Ohm R."/>
            <person name="Pangilinan J."/>
            <person name="Park H.-J."/>
            <person name="Ramirez L."/>
            <person name="Alfaro M."/>
            <person name="Sun H."/>
            <person name="Tritt A."/>
            <person name="Yoshinaga Y."/>
            <person name="Zwiers L.-H."/>
            <person name="Turgeon B."/>
            <person name="Goodwin S."/>
            <person name="Spatafora J."/>
            <person name="Crous P."/>
            <person name="Grigoriev I."/>
        </authorList>
    </citation>
    <scope>NUCLEOTIDE SEQUENCE</scope>
    <source>
        <strain evidence="1">Tuck. ex Michener</strain>
    </source>
</reference>
<evidence type="ECO:0000313" key="2">
    <source>
        <dbReference type="Proteomes" id="UP000800092"/>
    </source>
</evidence>
<organism evidence="1 2">
    <name type="scientific">Viridothelium virens</name>
    <name type="common">Speckled blister lichen</name>
    <name type="synonym">Trypethelium virens</name>
    <dbReference type="NCBI Taxonomy" id="1048519"/>
    <lineage>
        <taxon>Eukaryota</taxon>
        <taxon>Fungi</taxon>
        <taxon>Dikarya</taxon>
        <taxon>Ascomycota</taxon>
        <taxon>Pezizomycotina</taxon>
        <taxon>Dothideomycetes</taxon>
        <taxon>Dothideomycetes incertae sedis</taxon>
        <taxon>Trypetheliales</taxon>
        <taxon>Trypetheliaceae</taxon>
        <taxon>Viridothelium</taxon>
    </lineage>
</organism>
<evidence type="ECO:0000313" key="1">
    <source>
        <dbReference type="EMBL" id="KAF2237070.1"/>
    </source>
</evidence>
<sequence length="170" mass="19469">MFKHDSPNRIKDMTLPFCNGSASSTSTQSRCFSNSSSICANGISMLDENGKMHAIISTYKYHLGPHEQSEEDLEYIAILLGCQKRKFQRVVDRDNYIWVRAERVLRCAMRQHGFKACGIFDTKNGLRLEYSSVAANEAKLPQWFPHQYLVEKPEPIHAELDGFILVNLRI</sequence>